<protein>
    <recommendedName>
        <fullName evidence="6">IEC3 subunit of the Ino80 complex, chromatin re-modelling-domain-containing protein</fullName>
    </recommendedName>
</protein>
<evidence type="ECO:0000259" key="2">
    <source>
        <dbReference type="Pfam" id="PF14612"/>
    </source>
</evidence>
<sequence>MTFGQPSNFSAIDSLMSHDAPSTPGSHPTFGGKSLDNLPPNPYAAPERGQPYKSWRKKYRKLRAKFDVVLEDNRRMFREECKLEGLAKRLREELDGLLDICLDLNENPSLPPHQRFNIRPPLRGVPVVDIPDNIAPEHADQTVLDYRKAAQAGTIPQLDLHIIRSEIEYKLAAQESRPLEDLEQSLPRHPRLDPATKELWGAGNEVDPSTIPAGYLTADQEADYLLKLDTKLDGPLPNHHFLAAGDMAIPTRLTLSEEDKHMADMTPRELERHVELLNPQSQHNWLKGRHKLGVPEENDNDNDSIAGSREPLTGAGISKPSPSSLTTPAGGSRKRGTGGGAGKNLAKQVGDRALQHARGGLSPGGASVLDGNGEDELGFLLGGLPTSGKKKGRDGDGAYNPKQGVKAGGGSKAKRKRSTGEELTGTGGESGVSSAVKKAKVEGHD</sequence>
<feature type="region of interest" description="Disordered" evidence="1">
    <location>
        <begin position="292"/>
        <end position="345"/>
    </location>
</feature>
<reference evidence="4" key="1">
    <citation type="submission" date="2023-08" db="EMBL/GenBank/DDBJ databases">
        <title>Black Yeasts Isolated from many extreme environments.</title>
        <authorList>
            <person name="Coleine C."/>
            <person name="Stajich J.E."/>
            <person name="Selbmann L."/>
        </authorList>
    </citation>
    <scope>NUCLEOTIDE SEQUENCE</scope>
    <source>
        <strain evidence="4">CCFEE 5401</strain>
    </source>
</reference>
<dbReference type="GO" id="GO:0031011">
    <property type="term" value="C:Ino80 complex"/>
    <property type="evidence" value="ECO:0007669"/>
    <property type="project" value="InterPro"/>
</dbReference>
<comment type="caution">
    <text evidence="4">The sequence shown here is derived from an EMBL/GenBank/DDBJ whole genome shotgun (WGS) entry which is preliminary data.</text>
</comment>
<dbReference type="EMBL" id="JAVRRL010000109">
    <property type="protein sequence ID" value="KAK5107708.1"/>
    <property type="molecule type" value="Genomic_DNA"/>
</dbReference>
<dbReference type="AlphaFoldDB" id="A0AAN7YGN5"/>
<evidence type="ECO:0000259" key="3">
    <source>
        <dbReference type="Pfam" id="PF24244"/>
    </source>
</evidence>
<accession>A0AAN7YGN5</accession>
<dbReference type="GO" id="GO:0006338">
    <property type="term" value="P:chromatin remodeling"/>
    <property type="evidence" value="ECO:0007669"/>
    <property type="project" value="InterPro"/>
</dbReference>
<dbReference type="InterPro" id="IPR055449">
    <property type="entry name" value="Iec3-like_M"/>
</dbReference>
<feature type="domain" description="INO80 complex subunit 3 N-terminal" evidence="2">
    <location>
        <begin position="53"/>
        <end position="121"/>
    </location>
</feature>
<dbReference type="InterPro" id="IPR032742">
    <property type="entry name" value="Iec3_N"/>
</dbReference>
<evidence type="ECO:0008006" key="6">
    <source>
        <dbReference type="Google" id="ProtNLM"/>
    </source>
</evidence>
<gene>
    <name evidence="4" type="ORF">LTR62_000730</name>
</gene>
<dbReference type="Pfam" id="PF14612">
    <property type="entry name" value="Ino80_Iec3"/>
    <property type="match status" value="1"/>
</dbReference>
<dbReference type="Proteomes" id="UP001310890">
    <property type="component" value="Unassembled WGS sequence"/>
</dbReference>
<feature type="compositionally biased region" description="Polar residues" evidence="1">
    <location>
        <begin position="1"/>
        <end position="11"/>
    </location>
</feature>
<name>A0AAN7YGN5_9PEZI</name>
<evidence type="ECO:0000313" key="4">
    <source>
        <dbReference type="EMBL" id="KAK5107708.1"/>
    </source>
</evidence>
<proteinExistence type="predicted"/>
<dbReference type="Pfam" id="PF24244">
    <property type="entry name" value="Iec3-like_M"/>
    <property type="match status" value="1"/>
</dbReference>
<feature type="region of interest" description="Disordered" evidence="1">
    <location>
        <begin position="1"/>
        <end position="49"/>
    </location>
</feature>
<organism evidence="4 5">
    <name type="scientific">Meristemomyces frigidus</name>
    <dbReference type="NCBI Taxonomy" id="1508187"/>
    <lineage>
        <taxon>Eukaryota</taxon>
        <taxon>Fungi</taxon>
        <taxon>Dikarya</taxon>
        <taxon>Ascomycota</taxon>
        <taxon>Pezizomycotina</taxon>
        <taxon>Dothideomycetes</taxon>
        <taxon>Dothideomycetidae</taxon>
        <taxon>Mycosphaerellales</taxon>
        <taxon>Teratosphaeriaceae</taxon>
        <taxon>Meristemomyces</taxon>
    </lineage>
</organism>
<evidence type="ECO:0000313" key="5">
    <source>
        <dbReference type="Proteomes" id="UP001310890"/>
    </source>
</evidence>
<evidence type="ECO:0000256" key="1">
    <source>
        <dbReference type="SAM" id="MobiDB-lite"/>
    </source>
</evidence>
<feature type="region of interest" description="Disordered" evidence="1">
    <location>
        <begin position="378"/>
        <end position="445"/>
    </location>
</feature>
<feature type="domain" description="INO80 complex subunit 3-like middle region" evidence="3">
    <location>
        <begin position="201"/>
        <end position="287"/>
    </location>
</feature>